<evidence type="ECO:0000313" key="5">
    <source>
        <dbReference type="EMBL" id="MFC4333984.1"/>
    </source>
</evidence>
<evidence type="ECO:0000256" key="1">
    <source>
        <dbReference type="ARBA" id="ARBA00023125"/>
    </source>
</evidence>
<dbReference type="Proteomes" id="UP001595823">
    <property type="component" value="Unassembled WGS sequence"/>
</dbReference>
<dbReference type="RefSeq" id="WP_380617721.1">
    <property type="nucleotide sequence ID" value="NZ_JBHSDK010000002.1"/>
</dbReference>
<dbReference type="SUPFAM" id="SSF48498">
    <property type="entry name" value="Tetracyclin repressor-like, C-terminal domain"/>
    <property type="match status" value="1"/>
</dbReference>
<reference evidence="6" key="1">
    <citation type="journal article" date="2019" name="Int. J. Syst. Evol. Microbiol.">
        <title>The Global Catalogue of Microorganisms (GCM) 10K type strain sequencing project: providing services to taxonomists for standard genome sequencing and annotation.</title>
        <authorList>
            <consortium name="The Broad Institute Genomics Platform"/>
            <consortium name="The Broad Institute Genome Sequencing Center for Infectious Disease"/>
            <person name="Wu L."/>
            <person name="Ma J."/>
        </authorList>
    </citation>
    <scope>NUCLEOTIDE SEQUENCE [LARGE SCALE GENOMIC DNA]</scope>
    <source>
        <strain evidence="6">IBRC-M 10908</strain>
    </source>
</reference>
<feature type="DNA-binding region" description="H-T-H motif" evidence="2">
    <location>
        <begin position="44"/>
        <end position="63"/>
    </location>
</feature>
<accession>A0ABV8TTB5</accession>
<protein>
    <submittedName>
        <fullName evidence="5">TetR/AcrR family transcriptional regulator</fullName>
    </submittedName>
</protein>
<dbReference type="PANTHER" id="PTHR30328">
    <property type="entry name" value="TRANSCRIPTIONAL REPRESSOR"/>
    <property type="match status" value="1"/>
</dbReference>
<keyword evidence="1 2" id="KW-0238">DNA-binding</keyword>
<feature type="region of interest" description="Disordered" evidence="3">
    <location>
        <begin position="1"/>
        <end position="22"/>
    </location>
</feature>
<comment type="caution">
    <text evidence="5">The sequence shown here is derived from an EMBL/GenBank/DDBJ whole genome shotgun (WGS) entry which is preliminary data.</text>
</comment>
<evidence type="ECO:0000259" key="4">
    <source>
        <dbReference type="PROSITE" id="PS50977"/>
    </source>
</evidence>
<sequence>MEPKTPTRRSPEAGERVRDAERTKQKLLDAALTEFSAKGYSGARVGEIAARAGVNKQLISYYFGGKEGLYRAMHRESLETEYENANADVPPDELLRWYLHNSLSDPRFVRLALWQALSGETPDDETQADVDIEQERMKRRQERGEIAADVDTAALQLALMGMTFAPTAFSHTARRLFGVDIDDPEFEHRYFSTLKRILGALAEGAEHPQKGNTLP</sequence>
<gene>
    <name evidence="5" type="ORF">ACFPET_02085</name>
</gene>
<dbReference type="InterPro" id="IPR050109">
    <property type="entry name" value="HTH-type_TetR-like_transc_reg"/>
</dbReference>
<evidence type="ECO:0000256" key="3">
    <source>
        <dbReference type="SAM" id="MobiDB-lite"/>
    </source>
</evidence>
<evidence type="ECO:0000313" key="6">
    <source>
        <dbReference type="Proteomes" id="UP001595823"/>
    </source>
</evidence>
<evidence type="ECO:0000256" key="2">
    <source>
        <dbReference type="PROSITE-ProRule" id="PRU00335"/>
    </source>
</evidence>
<dbReference type="Gene3D" id="1.10.357.10">
    <property type="entry name" value="Tetracycline Repressor, domain 2"/>
    <property type="match status" value="1"/>
</dbReference>
<proteinExistence type="predicted"/>
<dbReference type="PRINTS" id="PR00455">
    <property type="entry name" value="HTHTETR"/>
</dbReference>
<keyword evidence="6" id="KW-1185">Reference proteome</keyword>
<dbReference type="EMBL" id="JBHSDK010000002">
    <property type="protein sequence ID" value="MFC4333984.1"/>
    <property type="molecule type" value="Genomic_DNA"/>
</dbReference>
<organism evidence="5 6">
    <name type="scientific">Salininema proteolyticum</name>
    <dbReference type="NCBI Taxonomy" id="1607685"/>
    <lineage>
        <taxon>Bacteria</taxon>
        <taxon>Bacillati</taxon>
        <taxon>Actinomycetota</taxon>
        <taxon>Actinomycetes</taxon>
        <taxon>Glycomycetales</taxon>
        <taxon>Glycomycetaceae</taxon>
        <taxon>Salininema</taxon>
    </lineage>
</organism>
<name>A0ABV8TTB5_9ACTN</name>
<dbReference type="InterPro" id="IPR036271">
    <property type="entry name" value="Tet_transcr_reg_TetR-rel_C_sf"/>
</dbReference>
<dbReference type="PROSITE" id="PS50977">
    <property type="entry name" value="HTH_TETR_2"/>
    <property type="match status" value="1"/>
</dbReference>
<feature type="domain" description="HTH tetR-type" evidence="4">
    <location>
        <begin position="21"/>
        <end position="81"/>
    </location>
</feature>
<dbReference type="SUPFAM" id="SSF46689">
    <property type="entry name" value="Homeodomain-like"/>
    <property type="match status" value="1"/>
</dbReference>
<dbReference type="PANTHER" id="PTHR30328:SF54">
    <property type="entry name" value="HTH-TYPE TRANSCRIPTIONAL REPRESSOR SCO4008"/>
    <property type="match status" value="1"/>
</dbReference>
<dbReference type="InterPro" id="IPR001647">
    <property type="entry name" value="HTH_TetR"/>
</dbReference>
<dbReference type="Pfam" id="PF00440">
    <property type="entry name" value="TetR_N"/>
    <property type="match status" value="1"/>
</dbReference>
<dbReference type="InterPro" id="IPR009057">
    <property type="entry name" value="Homeodomain-like_sf"/>
</dbReference>